<evidence type="ECO:0000256" key="6">
    <source>
        <dbReference type="ARBA" id="ARBA00023239"/>
    </source>
</evidence>
<organism evidence="11 12">
    <name type="scientific">Candidatus Mediterraneibacter stercoravium</name>
    <dbReference type="NCBI Taxonomy" id="2838685"/>
    <lineage>
        <taxon>Bacteria</taxon>
        <taxon>Bacillati</taxon>
        <taxon>Bacillota</taxon>
        <taxon>Clostridia</taxon>
        <taxon>Lachnospirales</taxon>
        <taxon>Lachnospiraceae</taxon>
        <taxon>Mediterraneibacter</taxon>
    </lineage>
</organism>
<evidence type="ECO:0000256" key="7">
    <source>
        <dbReference type="ARBA" id="ARBA00023268"/>
    </source>
</evidence>
<dbReference type="EC" id="4.2.99.18" evidence="2"/>
<dbReference type="SUPFAM" id="SSF55945">
    <property type="entry name" value="TATA-box binding protein-like"/>
    <property type="match status" value="1"/>
</dbReference>
<keyword evidence="7" id="KW-0511">Multifunctional enzyme</keyword>
<dbReference type="Gene3D" id="1.10.340.30">
    <property type="entry name" value="Hypothetical protein, domain 2"/>
    <property type="match status" value="1"/>
</dbReference>
<dbReference type="GO" id="GO:0003684">
    <property type="term" value="F:damaged DNA binding"/>
    <property type="evidence" value="ECO:0007669"/>
    <property type="project" value="InterPro"/>
</dbReference>
<protein>
    <recommendedName>
        <fullName evidence="2">DNA-(apurinic or apyrimidinic site) lyase</fullName>
        <ecNumber evidence="2">4.2.99.18</ecNumber>
    </recommendedName>
</protein>
<evidence type="ECO:0000256" key="2">
    <source>
        <dbReference type="ARBA" id="ARBA00012720"/>
    </source>
</evidence>
<dbReference type="InterPro" id="IPR012904">
    <property type="entry name" value="OGG_N"/>
</dbReference>
<keyword evidence="8" id="KW-0326">Glycosidase</keyword>
<dbReference type="SUPFAM" id="SSF48150">
    <property type="entry name" value="DNA-glycosylase"/>
    <property type="match status" value="1"/>
</dbReference>
<feature type="domain" description="HhH-GPD" evidence="10">
    <location>
        <begin position="112"/>
        <end position="266"/>
    </location>
</feature>
<dbReference type="PANTHER" id="PTHR10242">
    <property type="entry name" value="8-OXOGUANINE DNA GLYCOSYLASE"/>
    <property type="match status" value="1"/>
</dbReference>
<dbReference type="AlphaFoldDB" id="A0A9D2K1I5"/>
<evidence type="ECO:0000256" key="3">
    <source>
        <dbReference type="ARBA" id="ARBA00022763"/>
    </source>
</evidence>
<keyword evidence="4" id="KW-0378">Hydrolase</keyword>
<accession>A0A9D2K1I5</accession>
<dbReference type="EMBL" id="DXAY01000005">
    <property type="protein sequence ID" value="HIZ73674.1"/>
    <property type="molecule type" value="Genomic_DNA"/>
</dbReference>
<comment type="similarity">
    <text evidence="1">Belongs to the type-1 OGG1 family.</text>
</comment>
<dbReference type="InterPro" id="IPR052054">
    <property type="entry name" value="Oxidative_DNA_repair_enzyme"/>
</dbReference>
<dbReference type="Pfam" id="PF00730">
    <property type="entry name" value="HhH-GPD"/>
    <property type="match status" value="1"/>
</dbReference>
<sequence length="272" mass="31381">MITVYNKNFSIPQICGSGQCFRLDRTEDGFYEVMAYDRYLKMEVKPEKTLLYCSEEEYEGFWKGYFDLDTDYGAYLSRIDREDAYLRKAADFGSGIRILRQDVWEMIITFILSQQNNIPRIKGLIQILGERYGEKRETPDGKFYHTFPDAESLARATEEELRALKLGYRSRYICGTAKMAASGEVDLAGLSRMEYPEAREELMKFPGVGGKVADCICLFALHQLDAFPVDTHIKKVVDSQYGGRFPFSRYKGCAGIMQQYIFYYDLKGEADK</sequence>
<dbReference type="GO" id="GO:0140078">
    <property type="term" value="F:class I DNA-(apurinic or apyrimidinic site) endonuclease activity"/>
    <property type="evidence" value="ECO:0007669"/>
    <property type="project" value="UniProtKB-EC"/>
</dbReference>
<dbReference type="InterPro" id="IPR023170">
    <property type="entry name" value="HhH_base_excis_C"/>
</dbReference>
<gene>
    <name evidence="11" type="ORF">H9723_00310</name>
</gene>
<reference evidence="11" key="2">
    <citation type="submission" date="2021-04" db="EMBL/GenBank/DDBJ databases">
        <authorList>
            <person name="Gilroy R."/>
        </authorList>
    </citation>
    <scope>NUCLEOTIDE SEQUENCE</scope>
    <source>
        <strain evidence="11">CHK196-3914</strain>
    </source>
</reference>
<dbReference type="Gene3D" id="3.30.310.260">
    <property type="match status" value="1"/>
</dbReference>
<reference evidence="11" key="1">
    <citation type="journal article" date="2021" name="PeerJ">
        <title>Extensive microbial diversity within the chicken gut microbiome revealed by metagenomics and culture.</title>
        <authorList>
            <person name="Gilroy R."/>
            <person name="Ravi A."/>
            <person name="Getino M."/>
            <person name="Pursley I."/>
            <person name="Horton D.L."/>
            <person name="Alikhan N.F."/>
            <person name="Baker D."/>
            <person name="Gharbi K."/>
            <person name="Hall N."/>
            <person name="Watson M."/>
            <person name="Adriaenssens E.M."/>
            <person name="Foster-Nyarko E."/>
            <person name="Jarju S."/>
            <person name="Secka A."/>
            <person name="Antonio M."/>
            <person name="Oren A."/>
            <person name="Chaudhuri R.R."/>
            <person name="La Ragione R."/>
            <person name="Hildebrand F."/>
            <person name="Pallen M.J."/>
        </authorList>
    </citation>
    <scope>NUCLEOTIDE SEQUENCE</scope>
    <source>
        <strain evidence="11">CHK196-3914</strain>
    </source>
</reference>
<evidence type="ECO:0000313" key="12">
    <source>
        <dbReference type="Proteomes" id="UP000824116"/>
    </source>
</evidence>
<evidence type="ECO:0000256" key="4">
    <source>
        <dbReference type="ARBA" id="ARBA00022801"/>
    </source>
</evidence>
<evidence type="ECO:0000256" key="1">
    <source>
        <dbReference type="ARBA" id="ARBA00010679"/>
    </source>
</evidence>
<dbReference type="InterPro" id="IPR011257">
    <property type="entry name" value="DNA_glycosylase"/>
</dbReference>
<evidence type="ECO:0000313" key="11">
    <source>
        <dbReference type="EMBL" id="HIZ73674.1"/>
    </source>
</evidence>
<dbReference type="PANTHER" id="PTHR10242:SF2">
    <property type="entry name" value="N-GLYCOSYLASE_DNA LYASE"/>
    <property type="match status" value="1"/>
</dbReference>
<evidence type="ECO:0000259" key="10">
    <source>
        <dbReference type="SMART" id="SM00478"/>
    </source>
</evidence>
<comment type="caution">
    <text evidence="11">The sequence shown here is derived from an EMBL/GenBank/DDBJ whole genome shotgun (WGS) entry which is preliminary data.</text>
</comment>
<comment type="catalytic activity">
    <reaction evidence="9">
        <text>2'-deoxyribonucleotide-(2'-deoxyribose 5'-phosphate)-2'-deoxyribonucleotide-DNA = a 3'-end 2'-deoxyribonucleotide-(2,3-dehydro-2,3-deoxyribose 5'-phosphate)-DNA + a 5'-end 5'-phospho-2'-deoxyribonucleoside-DNA + H(+)</text>
        <dbReference type="Rhea" id="RHEA:66592"/>
        <dbReference type="Rhea" id="RHEA-COMP:13180"/>
        <dbReference type="Rhea" id="RHEA-COMP:16897"/>
        <dbReference type="Rhea" id="RHEA-COMP:17067"/>
        <dbReference type="ChEBI" id="CHEBI:15378"/>
        <dbReference type="ChEBI" id="CHEBI:136412"/>
        <dbReference type="ChEBI" id="CHEBI:157695"/>
        <dbReference type="ChEBI" id="CHEBI:167181"/>
        <dbReference type="EC" id="4.2.99.18"/>
    </reaction>
</comment>
<evidence type="ECO:0000256" key="8">
    <source>
        <dbReference type="ARBA" id="ARBA00023295"/>
    </source>
</evidence>
<dbReference type="GO" id="GO:0006284">
    <property type="term" value="P:base-excision repair"/>
    <property type="evidence" value="ECO:0007669"/>
    <property type="project" value="InterPro"/>
</dbReference>
<dbReference type="CDD" id="cd00056">
    <property type="entry name" value="ENDO3c"/>
    <property type="match status" value="1"/>
</dbReference>
<proteinExistence type="inferred from homology"/>
<dbReference type="InterPro" id="IPR003265">
    <property type="entry name" value="HhH-GPD_domain"/>
</dbReference>
<dbReference type="SMART" id="SM00478">
    <property type="entry name" value="ENDO3c"/>
    <property type="match status" value="1"/>
</dbReference>
<dbReference type="GO" id="GO:0008534">
    <property type="term" value="F:oxidized purine nucleobase lesion DNA N-glycosylase activity"/>
    <property type="evidence" value="ECO:0007669"/>
    <property type="project" value="InterPro"/>
</dbReference>
<dbReference type="Pfam" id="PF07934">
    <property type="entry name" value="OGG_N"/>
    <property type="match status" value="1"/>
</dbReference>
<keyword evidence="6" id="KW-0456">Lyase</keyword>
<dbReference type="GO" id="GO:0006289">
    <property type="term" value="P:nucleotide-excision repair"/>
    <property type="evidence" value="ECO:0007669"/>
    <property type="project" value="InterPro"/>
</dbReference>
<evidence type="ECO:0000256" key="5">
    <source>
        <dbReference type="ARBA" id="ARBA00023204"/>
    </source>
</evidence>
<keyword evidence="5" id="KW-0234">DNA repair</keyword>
<keyword evidence="3" id="KW-0227">DNA damage</keyword>
<name>A0A9D2K1I5_9FIRM</name>
<dbReference type="Gene3D" id="1.10.1670.10">
    <property type="entry name" value="Helix-hairpin-Helix base-excision DNA repair enzymes (C-terminal)"/>
    <property type="match status" value="1"/>
</dbReference>
<evidence type="ECO:0000256" key="9">
    <source>
        <dbReference type="ARBA" id="ARBA00044632"/>
    </source>
</evidence>
<dbReference type="Proteomes" id="UP000824116">
    <property type="component" value="Unassembled WGS sequence"/>
</dbReference>